<gene>
    <name evidence="2" type="ORF">B0H15DRAFT_473858</name>
</gene>
<evidence type="ECO:0000313" key="3">
    <source>
        <dbReference type="Proteomes" id="UP001222325"/>
    </source>
</evidence>
<keyword evidence="3" id="KW-1185">Reference proteome</keyword>
<feature type="compositionally biased region" description="Low complexity" evidence="1">
    <location>
        <begin position="308"/>
        <end position="323"/>
    </location>
</feature>
<dbReference type="Proteomes" id="UP001222325">
    <property type="component" value="Unassembled WGS sequence"/>
</dbReference>
<dbReference type="EMBL" id="JARJCN010000052">
    <property type="protein sequence ID" value="KAJ7080916.1"/>
    <property type="molecule type" value="Genomic_DNA"/>
</dbReference>
<dbReference type="AlphaFoldDB" id="A0AAD6U0T3"/>
<protein>
    <submittedName>
        <fullName evidence="2">Uncharacterized protein</fullName>
    </submittedName>
</protein>
<sequence length="323" mass="33717">MRRGRQRLHSRLERGCAMRVQRRGHGSFVHCADGVQRDARRASPHSVSSGRSGLGGLSWEGGLGRARGAAFKFTSQLGLASAGGAFGRRWDARSCGRGAQSPRDALPAHCSAGRSGSSSSSQGATRSGSRSAAPYPPCAPASSPFRCLGSPRLRLRPPLHGAPGATGLLRAFIPSAESPSGSPSSSCGVGSPAHRVREARHVACASARYARRVHRVHSTSSPPGDPCVPRRAFTLAAHCTHPPVPHPDARASDASISAISCSVPSSASPDRRGCFAMRSARRSARVVGSIVRASPRVAPHRRGPIPISASRRPALSRRAQLGS</sequence>
<name>A0AAD6U0T3_9AGAR</name>
<accession>A0AAD6U0T3</accession>
<feature type="region of interest" description="Disordered" evidence="1">
    <location>
        <begin position="295"/>
        <end position="323"/>
    </location>
</feature>
<feature type="region of interest" description="Disordered" evidence="1">
    <location>
        <begin position="93"/>
        <end position="137"/>
    </location>
</feature>
<proteinExistence type="predicted"/>
<comment type="caution">
    <text evidence="2">The sequence shown here is derived from an EMBL/GenBank/DDBJ whole genome shotgun (WGS) entry which is preliminary data.</text>
</comment>
<evidence type="ECO:0000256" key="1">
    <source>
        <dbReference type="SAM" id="MobiDB-lite"/>
    </source>
</evidence>
<evidence type="ECO:0000313" key="2">
    <source>
        <dbReference type="EMBL" id="KAJ7080916.1"/>
    </source>
</evidence>
<feature type="compositionally biased region" description="Low complexity" evidence="1">
    <location>
        <begin position="111"/>
        <end position="133"/>
    </location>
</feature>
<organism evidence="2 3">
    <name type="scientific">Mycena belliarum</name>
    <dbReference type="NCBI Taxonomy" id="1033014"/>
    <lineage>
        <taxon>Eukaryota</taxon>
        <taxon>Fungi</taxon>
        <taxon>Dikarya</taxon>
        <taxon>Basidiomycota</taxon>
        <taxon>Agaricomycotina</taxon>
        <taxon>Agaricomycetes</taxon>
        <taxon>Agaricomycetidae</taxon>
        <taxon>Agaricales</taxon>
        <taxon>Marasmiineae</taxon>
        <taxon>Mycenaceae</taxon>
        <taxon>Mycena</taxon>
    </lineage>
</organism>
<reference evidence="2" key="1">
    <citation type="submission" date="2023-03" db="EMBL/GenBank/DDBJ databases">
        <title>Massive genome expansion in bonnet fungi (Mycena s.s.) driven by repeated elements and novel gene families across ecological guilds.</title>
        <authorList>
            <consortium name="Lawrence Berkeley National Laboratory"/>
            <person name="Harder C.B."/>
            <person name="Miyauchi S."/>
            <person name="Viragh M."/>
            <person name="Kuo A."/>
            <person name="Thoen E."/>
            <person name="Andreopoulos B."/>
            <person name="Lu D."/>
            <person name="Skrede I."/>
            <person name="Drula E."/>
            <person name="Henrissat B."/>
            <person name="Morin E."/>
            <person name="Kohler A."/>
            <person name="Barry K."/>
            <person name="LaButti K."/>
            <person name="Morin E."/>
            <person name="Salamov A."/>
            <person name="Lipzen A."/>
            <person name="Mereny Z."/>
            <person name="Hegedus B."/>
            <person name="Baldrian P."/>
            <person name="Stursova M."/>
            <person name="Weitz H."/>
            <person name="Taylor A."/>
            <person name="Grigoriev I.V."/>
            <person name="Nagy L.G."/>
            <person name="Martin F."/>
            <person name="Kauserud H."/>
        </authorList>
    </citation>
    <scope>NUCLEOTIDE SEQUENCE</scope>
    <source>
        <strain evidence="2">CBHHK173m</strain>
    </source>
</reference>